<reference evidence="1 2" key="1">
    <citation type="submission" date="2017-04" db="EMBL/GenBank/DDBJ databases">
        <title>Bacillus krulwichiae AM31D Genome sequencing and assembly.</title>
        <authorList>
            <person name="Krulwich T.A."/>
            <person name="Anastor L."/>
            <person name="Ehrlich R."/>
            <person name="Ehrlich G.D."/>
            <person name="Janto B."/>
        </authorList>
    </citation>
    <scope>NUCLEOTIDE SEQUENCE [LARGE SCALE GENOMIC DNA]</scope>
    <source>
        <strain evidence="1 2">AM31D</strain>
    </source>
</reference>
<dbReference type="STRING" id="199441.BkAM31D_11605"/>
<name>A0A1X9MAI3_9BACI</name>
<dbReference type="RefSeq" id="WP_066151328.1">
    <property type="nucleotide sequence ID" value="NZ_CP020814.1"/>
</dbReference>
<evidence type="ECO:0000313" key="2">
    <source>
        <dbReference type="Proteomes" id="UP000193006"/>
    </source>
</evidence>
<proteinExistence type="predicted"/>
<dbReference type="KEGG" id="bkw:BkAM31D_11605"/>
<sequence>MLYFTKISTVLSYFLPFVTKNKKDDSWVPSLVPTLTGRVTKVEEQWLLIDHTVYIDIKEAKMFDQEHVSLKLTDIEEGDVVHIWTIERNLIQTTPALGTASYVELQEKEM</sequence>
<dbReference type="AlphaFoldDB" id="A0A1X9MAI3"/>
<dbReference type="Proteomes" id="UP000193006">
    <property type="component" value="Chromosome"/>
</dbReference>
<dbReference type="EMBL" id="CP020814">
    <property type="protein sequence ID" value="ARK30417.1"/>
    <property type="molecule type" value="Genomic_DNA"/>
</dbReference>
<protein>
    <recommendedName>
        <fullName evidence="3">DUF5666 domain-containing protein</fullName>
    </recommendedName>
</protein>
<evidence type="ECO:0008006" key="3">
    <source>
        <dbReference type="Google" id="ProtNLM"/>
    </source>
</evidence>
<organism evidence="1 2">
    <name type="scientific">Halalkalibacter krulwichiae</name>
    <dbReference type="NCBI Taxonomy" id="199441"/>
    <lineage>
        <taxon>Bacteria</taxon>
        <taxon>Bacillati</taxon>
        <taxon>Bacillota</taxon>
        <taxon>Bacilli</taxon>
        <taxon>Bacillales</taxon>
        <taxon>Bacillaceae</taxon>
        <taxon>Halalkalibacter</taxon>
    </lineage>
</organism>
<evidence type="ECO:0000313" key="1">
    <source>
        <dbReference type="EMBL" id="ARK30417.1"/>
    </source>
</evidence>
<keyword evidence="2" id="KW-1185">Reference proteome</keyword>
<accession>A0A1X9MAI3</accession>
<gene>
    <name evidence="1" type="ORF">BkAM31D_11605</name>
</gene>